<dbReference type="BioCyc" id="PSYR875330:G11XH-6656-MONOMER"/>
<evidence type="ECO:0000313" key="2">
    <source>
        <dbReference type="Proteomes" id="UP000005466"/>
    </source>
</evidence>
<sequence length="50" mass="5622">MGKQPPRRARTSTAGDMKWANGFISFFSSLQLTKCSPITNAAIYPILHYF</sequence>
<dbReference type="AlphaFoldDB" id="F3CFX3"/>
<organism evidence="1 2">
    <name type="scientific">Pseudomonas savastanoi pv. glycinea str. race 4</name>
    <dbReference type="NCBI Taxonomy" id="875330"/>
    <lineage>
        <taxon>Bacteria</taxon>
        <taxon>Pseudomonadati</taxon>
        <taxon>Pseudomonadota</taxon>
        <taxon>Gammaproteobacteria</taxon>
        <taxon>Pseudomonadales</taxon>
        <taxon>Pseudomonadaceae</taxon>
        <taxon>Pseudomonas</taxon>
    </lineage>
</organism>
<accession>F3CFX3</accession>
<dbReference type="Proteomes" id="UP000005466">
    <property type="component" value="Unassembled WGS sequence"/>
</dbReference>
<name>F3CFX3_PSESG</name>
<dbReference type="EMBL" id="ADWY01002426">
    <property type="protein sequence ID" value="EGH18165.1"/>
    <property type="molecule type" value="Genomic_DNA"/>
</dbReference>
<comment type="caution">
    <text evidence="1">The sequence shown here is derived from an EMBL/GenBank/DDBJ whole genome shotgun (WGS) entry which is preliminary data.</text>
</comment>
<protein>
    <submittedName>
        <fullName evidence="1">Uncharacterized protein</fullName>
    </submittedName>
</protein>
<dbReference type="HOGENOM" id="CLU_3121725_0_0_6"/>
<proteinExistence type="predicted"/>
<reference evidence="1 2" key="1">
    <citation type="journal article" date="2011" name="PLoS Pathog.">
        <title>Dynamic evolution of pathogenicity revealed by sequencing and comparative genomics of 19 Pseudomonas syringae isolates.</title>
        <authorList>
            <person name="Baltrus D.A."/>
            <person name="Nishimura M.T."/>
            <person name="Romanchuk A."/>
            <person name="Chang J.H."/>
            <person name="Mukhtar M.S."/>
            <person name="Cherkis K."/>
            <person name="Roach J."/>
            <person name="Grant S.R."/>
            <person name="Jones C.D."/>
            <person name="Dangl J.L."/>
        </authorList>
    </citation>
    <scope>NUCLEOTIDE SEQUENCE [LARGE SCALE GENOMIC DNA]</scope>
    <source>
        <strain evidence="2">race 4</strain>
    </source>
</reference>
<evidence type="ECO:0000313" key="1">
    <source>
        <dbReference type="EMBL" id="EGH18165.1"/>
    </source>
</evidence>
<gene>
    <name evidence="1" type="ORF">Pgy4_34966</name>
</gene>